<sequence>MTDQQTRTGRDLGGLFIVLEGGDGAGKTTQSRLLDQWLTSQRISHLMTREPGGSGLGQRIRELVLFPDSAEICPRAEALLYNADKAQHVEQVIMPALREGKVVVCDRYIDSTIAYQGAGRVLDPEEVAQLASWATAGLVPDLTVLLDVDPSEGAGKIAAKDRMEAAGEEFHRRVRQHFLDLADTHPERYLVLNARKRREEIRDAVSKQVSELLDR</sequence>
<evidence type="ECO:0000256" key="1">
    <source>
        <dbReference type="ARBA" id="ARBA00009776"/>
    </source>
</evidence>
<evidence type="ECO:0000313" key="15">
    <source>
        <dbReference type="Proteomes" id="UP000259211"/>
    </source>
</evidence>
<protein>
    <recommendedName>
        <fullName evidence="3 11">Thymidylate kinase</fullName>
        <ecNumber evidence="2 11">2.7.4.9</ecNumber>
    </recommendedName>
    <alternativeName>
        <fullName evidence="11">dTMP kinase</fullName>
    </alternativeName>
</protein>
<dbReference type="GO" id="GO:0006227">
    <property type="term" value="P:dUDP biosynthetic process"/>
    <property type="evidence" value="ECO:0007669"/>
    <property type="project" value="TreeGrafter"/>
</dbReference>
<keyword evidence="4 11" id="KW-0808">Transferase</keyword>
<dbReference type="EC" id="2.7.4.9" evidence="2 11"/>
<dbReference type="SUPFAM" id="SSF52540">
    <property type="entry name" value="P-loop containing nucleoside triphosphate hydrolases"/>
    <property type="match status" value="1"/>
</dbReference>
<evidence type="ECO:0000256" key="8">
    <source>
        <dbReference type="ARBA" id="ARBA00022840"/>
    </source>
</evidence>
<evidence type="ECO:0000256" key="10">
    <source>
        <dbReference type="ARBA" id="ARBA00057735"/>
    </source>
</evidence>
<dbReference type="GO" id="GO:0006235">
    <property type="term" value="P:dTTP biosynthetic process"/>
    <property type="evidence" value="ECO:0007669"/>
    <property type="project" value="UniProtKB-UniRule"/>
</dbReference>
<dbReference type="Pfam" id="PF02223">
    <property type="entry name" value="Thymidylate_kin"/>
    <property type="match status" value="1"/>
</dbReference>
<dbReference type="InterPro" id="IPR039430">
    <property type="entry name" value="Thymidylate_kin-like_dom"/>
</dbReference>
<comment type="caution">
    <text evidence="14">The sequence shown here is derived from an EMBL/GenBank/DDBJ whole genome shotgun (WGS) entry which is preliminary data.</text>
</comment>
<dbReference type="Proteomes" id="UP001309299">
    <property type="component" value="Unassembled WGS sequence"/>
</dbReference>
<keyword evidence="8 11" id="KW-0067">ATP-binding</keyword>
<keyword evidence="7 11" id="KW-0418">Kinase</keyword>
<dbReference type="Proteomes" id="UP000259211">
    <property type="component" value="Unassembled WGS sequence"/>
</dbReference>
<dbReference type="PANTHER" id="PTHR10344:SF4">
    <property type="entry name" value="UMP-CMP KINASE 2, MITOCHONDRIAL"/>
    <property type="match status" value="1"/>
</dbReference>
<dbReference type="Gene3D" id="3.40.50.300">
    <property type="entry name" value="P-loop containing nucleotide triphosphate hydrolases"/>
    <property type="match status" value="1"/>
</dbReference>
<dbReference type="InterPro" id="IPR018095">
    <property type="entry name" value="Thymidylate_kin_CS"/>
</dbReference>
<name>A0A1B9VTA6_9ACTN</name>
<evidence type="ECO:0000256" key="11">
    <source>
        <dbReference type="HAMAP-Rule" id="MF_00165"/>
    </source>
</evidence>
<accession>A0A1B9VTA6</accession>
<dbReference type="InterPro" id="IPR027417">
    <property type="entry name" value="P-loop_NTPase"/>
</dbReference>
<gene>
    <name evidence="11 14" type="primary">tmk</name>
    <name evidence="14" type="ORF">CHT91_11735</name>
    <name evidence="13" type="ORF">V7F78_03490</name>
</gene>
<keyword evidence="6 11" id="KW-0547">Nucleotide-binding</keyword>
<evidence type="ECO:0000259" key="12">
    <source>
        <dbReference type="Pfam" id="PF02223"/>
    </source>
</evidence>
<dbReference type="InterPro" id="IPR018094">
    <property type="entry name" value="Thymidylate_kinase"/>
</dbReference>
<dbReference type="STRING" id="33010.BFS79_05865"/>
<dbReference type="HAMAP" id="MF_00165">
    <property type="entry name" value="Thymidylate_kinase"/>
    <property type="match status" value="1"/>
</dbReference>
<dbReference type="AlphaFoldDB" id="A0A1B9VTA6"/>
<evidence type="ECO:0000256" key="4">
    <source>
        <dbReference type="ARBA" id="ARBA00022679"/>
    </source>
</evidence>
<evidence type="ECO:0000256" key="2">
    <source>
        <dbReference type="ARBA" id="ARBA00012980"/>
    </source>
</evidence>
<dbReference type="PANTHER" id="PTHR10344">
    <property type="entry name" value="THYMIDYLATE KINASE"/>
    <property type="match status" value="1"/>
</dbReference>
<comment type="similarity">
    <text evidence="1 11">Belongs to the thymidylate kinase family.</text>
</comment>
<evidence type="ECO:0000313" key="13">
    <source>
        <dbReference type="EMBL" id="MEH1546095.1"/>
    </source>
</evidence>
<dbReference type="eggNOG" id="COG0125">
    <property type="taxonomic scope" value="Bacteria"/>
</dbReference>
<comment type="catalytic activity">
    <reaction evidence="9 11">
        <text>dTMP + ATP = dTDP + ADP</text>
        <dbReference type="Rhea" id="RHEA:13517"/>
        <dbReference type="ChEBI" id="CHEBI:30616"/>
        <dbReference type="ChEBI" id="CHEBI:58369"/>
        <dbReference type="ChEBI" id="CHEBI:63528"/>
        <dbReference type="ChEBI" id="CHEBI:456216"/>
        <dbReference type="EC" id="2.7.4.9"/>
    </reaction>
</comment>
<dbReference type="NCBIfam" id="TIGR00041">
    <property type="entry name" value="DTMP_kinase"/>
    <property type="match status" value="1"/>
</dbReference>
<dbReference type="GO" id="GO:0005524">
    <property type="term" value="F:ATP binding"/>
    <property type="evidence" value="ECO:0007669"/>
    <property type="project" value="UniProtKB-UniRule"/>
</dbReference>
<reference evidence="13" key="2">
    <citation type="submission" date="2024-02" db="EMBL/GenBank/DDBJ databases">
        <title>Bacterial skin colonization with Propionibacterium avidum as a risk factor for Periprosthetic Joint Infections - a single-center prospective study.</title>
        <authorList>
            <person name="Achermann Y."/>
        </authorList>
    </citation>
    <scope>NUCLEOTIDE SEQUENCE</scope>
    <source>
        <strain evidence="13">PAVI-2017310195</strain>
    </source>
</reference>
<dbReference type="EMBL" id="NOWI01000012">
    <property type="protein sequence ID" value="RFT42126.1"/>
    <property type="molecule type" value="Genomic_DNA"/>
</dbReference>
<dbReference type="GO" id="GO:0005829">
    <property type="term" value="C:cytosol"/>
    <property type="evidence" value="ECO:0007669"/>
    <property type="project" value="TreeGrafter"/>
</dbReference>
<evidence type="ECO:0000256" key="5">
    <source>
        <dbReference type="ARBA" id="ARBA00022727"/>
    </source>
</evidence>
<dbReference type="RefSeq" id="WP_016666859.1">
    <property type="nucleotide sequence ID" value="NZ_AP024308.1"/>
</dbReference>
<dbReference type="GO" id="GO:0006233">
    <property type="term" value="P:dTDP biosynthetic process"/>
    <property type="evidence" value="ECO:0007669"/>
    <property type="project" value="InterPro"/>
</dbReference>
<dbReference type="GO" id="GO:0004798">
    <property type="term" value="F:dTMP kinase activity"/>
    <property type="evidence" value="ECO:0007669"/>
    <property type="project" value="UniProtKB-UniRule"/>
</dbReference>
<comment type="function">
    <text evidence="10 11">Phosphorylation of dTMP to form dTDP in both de novo and salvage pathways of dTTP synthesis.</text>
</comment>
<dbReference type="PROSITE" id="PS01331">
    <property type="entry name" value="THYMIDYLATE_KINASE"/>
    <property type="match status" value="1"/>
</dbReference>
<dbReference type="FunFam" id="3.40.50.300:FF:000225">
    <property type="entry name" value="Thymidylate kinase"/>
    <property type="match status" value="1"/>
</dbReference>
<reference evidence="14 15" key="1">
    <citation type="submission" date="2017-07" db="EMBL/GenBank/DDBJ databases">
        <authorList>
            <person name="Sun Z.S."/>
            <person name="Albrecht U."/>
            <person name="Echele G."/>
            <person name="Lee C.C."/>
        </authorList>
    </citation>
    <scope>NUCLEOTIDE SEQUENCE [LARGE SCALE GENOMIC DNA]</scope>
    <source>
        <strain evidence="14 15">P16-029</strain>
    </source>
</reference>
<proteinExistence type="inferred from homology"/>
<feature type="domain" description="Thymidylate kinase-like" evidence="12">
    <location>
        <begin position="19"/>
        <end position="204"/>
    </location>
</feature>
<organism evidence="14 15">
    <name type="scientific">Cutibacterium avidum</name>
    <dbReference type="NCBI Taxonomy" id="33010"/>
    <lineage>
        <taxon>Bacteria</taxon>
        <taxon>Bacillati</taxon>
        <taxon>Actinomycetota</taxon>
        <taxon>Actinomycetes</taxon>
        <taxon>Propionibacteriales</taxon>
        <taxon>Propionibacteriaceae</taxon>
        <taxon>Cutibacterium</taxon>
    </lineage>
</organism>
<dbReference type="CDD" id="cd01672">
    <property type="entry name" value="TMPK"/>
    <property type="match status" value="1"/>
</dbReference>
<keyword evidence="5 11" id="KW-0545">Nucleotide biosynthesis</keyword>
<evidence type="ECO:0000256" key="9">
    <source>
        <dbReference type="ARBA" id="ARBA00048743"/>
    </source>
</evidence>
<evidence type="ECO:0000256" key="6">
    <source>
        <dbReference type="ARBA" id="ARBA00022741"/>
    </source>
</evidence>
<dbReference type="EMBL" id="JBAKUA010000003">
    <property type="protein sequence ID" value="MEH1546095.1"/>
    <property type="molecule type" value="Genomic_DNA"/>
</dbReference>
<evidence type="ECO:0000256" key="3">
    <source>
        <dbReference type="ARBA" id="ARBA00017144"/>
    </source>
</evidence>
<evidence type="ECO:0000313" key="14">
    <source>
        <dbReference type="EMBL" id="RFT42126.1"/>
    </source>
</evidence>
<evidence type="ECO:0000256" key="7">
    <source>
        <dbReference type="ARBA" id="ARBA00022777"/>
    </source>
</evidence>
<feature type="binding site" evidence="11">
    <location>
        <begin position="21"/>
        <end position="28"/>
    </location>
    <ligand>
        <name>ATP</name>
        <dbReference type="ChEBI" id="CHEBI:30616"/>
    </ligand>
</feature>
<dbReference type="OrthoDB" id="9774907at2"/>